<evidence type="ECO:0000259" key="2">
    <source>
        <dbReference type="Pfam" id="PF09429"/>
    </source>
</evidence>
<feature type="compositionally biased region" description="Basic residues" evidence="1">
    <location>
        <begin position="15"/>
        <end position="32"/>
    </location>
</feature>
<feature type="region of interest" description="Disordered" evidence="1">
    <location>
        <begin position="15"/>
        <end position="37"/>
    </location>
</feature>
<feature type="domain" description="Wbp11/ELF5/Saf1 N-terminal" evidence="2">
    <location>
        <begin position="10"/>
        <end position="78"/>
    </location>
</feature>
<dbReference type="InterPro" id="IPR019007">
    <property type="entry name" value="Wbp11/ELF5/Saf1_N"/>
</dbReference>
<accession>A0A7S3ZL50</accession>
<dbReference type="Proteomes" id="UP000789595">
    <property type="component" value="Unassembled WGS sequence"/>
</dbReference>
<keyword evidence="5" id="KW-1185">Reference proteome</keyword>
<gene>
    <name evidence="3" type="ORF">PCAL00307_LOCUS1865</name>
    <name evidence="4" type="ORF">PECAL_6P01640</name>
</gene>
<evidence type="ECO:0000313" key="3">
    <source>
        <dbReference type="EMBL" id="CAE0686431.1"/>
    </source>
</evidence>
<protein>
    <recommendedName>
        <fullName evidence="2">Wbp11/ELF5/Saf1 N-terminal domain-containing protein</fullName>
    </recommendedName>
</protein>
<evidence type="ECO:0000313" key="5">
    <source>
        <dbReference type="Proteomes" id="UP000789595"/>
    </source>
</evidence>
<dbReference type="GO" id="GO:0006396">
    <property type="term" value="P:RNA processing"/>
    <property type="evidence" value="ECO:0007669"/>
    <property type="project" value="InterPro"/>
</dbReference>
<proteinExistence type="predicted"/>
<dbReference type="Pfam" id="PF09429">
    <property type="entry name" value="Wbp11"/>
    <property type="match status" value="1"/>
</dbReference>
<dbReference type="AlphaFoldDB" id="A0A7S3ZL50"/>
<organism evidence="3">
    <name type="scientific">Pelagomonas calceolata</name>
    <dbReference type="NCBI Taxonomy" id="35677"/>
    <lineage>
        <taxon>Eukaryota</taxon>
        <taxon>Sar</taxon>
        <taxon>Stramenopiles</taxon>
        <taxon>Ochrophyta</taxon>
        <taxon>Pelagophyceae</taxon>
        <taxon>Pelagomonadales</taxon>
        <taxon>Pelagomonadaceae</taxon>
        <taxon>Pelagomonas</taxon>
    </lineage>
</organism>
<reference evidence="3" key="1">
    <citation type="submission" date="2021-01" db="EMBL/GenBank/DDBJ databases">
        <authorList>
            <person name="Corre E."/>
            <person name="Pelletier E."/>
            <person name="Niang G."/>
            <person name="Scheremetjew M."/>
            <person name="Finn R."/>
            <person name="Kale V."/>
            <person name="Holt S."/>
            <person name="Cochrane G."/>
            <person name="Meng A."/>
            <person name="Brown T."/>
            <person name="Cohen L."/>
        </authorList>
    </citation>
    <scope>NUCLEOTIDE SEQUENCE</scope>
    <source>
        <strain evidence="3">CCMP1756</strain>
    </source>
</reference>
<evidence type="ECO:0000256" key="1">
    <source>
        <dbReference type="SAM" id="MobiDB-lite"/>
    </source>
</evidence>
<feature type="compositionally biased region" description="Basic and acidic residues" evidence="1">
    <location>
        <begin position="85"/>
        <end position="94"/>
    </location>
</feature>
<feature type="compositionally biased region" description="Pro residues" evidence="1">
    <location>
        <begin position="118"/>
        <end position="127"/>
    </location>
</feature>
<feature type="region of interest" description="Disordered" evidence="1">
    <location>
        <begin position="82"/>
        <end position="150"/>
    </location>
</feature>
<name>A0A7S3ZL50_9STRA</name>
<dbReference type="EMBL" id="CAKKNE010000006">
    <property type="protein sequence ID" value="CAH0378577.1"/>
    <property type="molecule type" value="Genomic_DNA"/>
</dbReference>
<reference evidence="4" key="2">
    <citation type="submission" date="2021-11" db="EMBL/GenBank/DDBJ databases">
        <authorList>
            <consortium name="Genoscope - CEA"/>
            <person name="William W."/>
        </authorList>
    </citation>
    <scope>NUCLEOTIDE SEQUENCE</scope>
</reference>
<dbReference type="EMBL" id="HBIW01002218">
    <property type="protein sequence ID" value="CAE0686431.1"/>
    <property type="molecule type" value="Transcribed_RNA"/>
</dbReference>
<feature type="compositionally biased region" description="Low complexity" evidence="1">
    <location>
        <begin position="108"/>
        <end position="117"/>
    </location>
</feature>
<sequence length="166" mass="18163">MGKKDRLCPNPVMAHKKKMKQKEIKRNKRHKVERQEAQELLRDPDALAAEIARVAEDATHSSEARAKLKALQAHQKVLAKSIAADAKRRPEELGFKGAGSPRGPPPRGAAGPRGSQARPPPPPPRGAPPAHAFVGRGPPSAPVWKSSTAGDLRLKFELRTGRRRRE</sequence>
<evidence type="ECO:0000313" key="4">
    <source>
        <dbReference type="EMBL" id="CAH0378577.1"/>
    </source>
</evidence>
<feature type="non-terminal residue" evidence="3">
    <location>
        <position position="166"/>
    </location>
</feature>